<dbReference type="EMBL" id="JAKCXM010000229">
    <property type="protein sequence ID" value="KAJ0398048.1"/>
    <property type="molecule type" value="Genomic_DNA"/>
</dbReference>
<organism evidence="2 3">
    <name type="scientific">Pythium insidiosum</name>
    <name type="common">Pythiosis disease agent</name>
    <dbReference type="NCBI Taxonomy" id="114742"/>
    <lineage>
        <taxon>Eukaryota</taxon>
        <taxon>Sar</taxon>
        <taxon>Stramenopiles</taxon>
        <taxon>Oomycota</taxon>
        <taxon>Peronosporomycetes</taxon>
        <taxon>Pythiales</taxon>
        <taxon>Pythiaceae</taxon>
        <taxon>Pythium</taxon>
    </lineage>
</organism>
<name>A0AAD5LE94_PYTIN</name>
<protein>
    <recommendedName>
        <fullName evidence="4">START domain-containing protein</fullName>
    </recommendedName>
</protein>
<evidence type="ECO:0000313" key="2">
    <source>
        <dbReference type="EMBL" id="KAJ0398048.1"/>
    </source>
</evidence>
<proteinExistence type="predicted"/>
<feature type="region of interest" description="Disordered" evidence="1">
    <location>
        <begin position="64"/>
        <end position="85"/>
    </location>
</feature>
<dbReference type="AlphaFoldDB" id="A0AAD5LE94"/>
<comment type="caution">
    <text evidence="2">The sequence shown here is derived from an EMBL/GenBank/DDBJ whole genome shotgun (WGS) entry which is preliminary data.</text>
</comment>
<evidence type="ECO:0000313" key="3">
    <source>
        <dbReference type="Proteomes" id="UP001209570"/>
    </source>
</evidence>
<gene>
    <name evidence="2" type="ORF">P43SY_009985</name>
</gene>
<evidence type="ECO:0000256" key="1">
    <source>
        <dbReference type="SAM" id="MobiDB-lite"/>
    </source>
</evidence>
<reference evidence="2" key="1">
    <citation type="submission" date="2021-12" db="EMBL/GenBank/DDBJ databases">
        <title>Prjna785345.</title>
        <authorList>
            <person name="Rujirawat T."/>
            <person name="Krajaejun T."/>
        </authorList>
    </citation>
    <scope>NUCLEOTIDE SEQUENCE</scope>
    <source>
        <strain evidence="2">Pi057C3</strain>
    </source>
</reference>
<evidence type="ECO:0008006" key="4">
    <source>
        <dbReference type="Google" id="ProtNLM"/>
    </source>
</evidence>
<keyword evidence="3" id="KW-1185">Reference proteome</keyword>
<dbReference type="Proteomes" id="UP001209570">
    <property type="component" value="Unassembled WGS sequence"/>
</dbReference>
<accession>A0AAD5LE94</accession>
<sequence length="414" mass="45694">MTSTLTWSEGDLLDVLSVLDQQDDSALLSQSPSPSPPDASLQFHVPFFVSPAELAENPRVAACATPPDAGQPRAPTMPPRRRRRKHDLQETRAAVAALEQQLALLRRSQQAPSELAQFWRRVAERLRRDRELAVADNARLRALLTEQSRVLKAAQRAINKAAEIGRNSKRDGEDRDQAASTLVTPLMQYDELLREITASFPRLDGVIQRAGLGVDIGSVSSDYKRHVSARLESNGSRQPYVCIEIAEARIVPFGVSQIDANVWGYMLSVDQNPDSMDPQLKRAWKTNGDEALGKCRVKATIGLFELGGHVAVRRYQPENRLAFVATAHCVCTHTVDPAESLSLRDTGWFLLEPLPSDPQNRTIVRSFVQYQPASPHDRAATSDLGTLMPIALKVYDTTIAPIVDGVLTQLQLAS</sequence>